<feature type="signal peptide" evidence="4">
    <location>
        <begin position="1"/>
        <end position="35"/>
    </location>
</feature>
<protein>
    <recommendedName>
        <fullName evidence="5">MucBP domain-containing protein</fullName>
    </recommendedName>
</protein>
<keyword evidence="3" id="KW-0472">Membrane</keyword>
<feature type="domain" description="MucBP" evidence="5">
    <location>
        <begin position="351"/>
        <end position="416"/>
    </location>
</feature>
<keyword evidence="3" id="KW-1133">Transmembrane helix</keyword>
<keyword evidence="3" id="KW-0812">Transmembrane</keyword>
<dbReference type="AlphaFoldDB" id="A0A0R1N2V0"/>
<gene>
    <name evidence="6" type="ORF">FD09_GL000201</name>
</gene>
<dbReference type="RefSeq" id="WP_057817353.1">
    <property type="nucleotide sequence ID" value="NZ_AZEC01000001.1"/>
</dbReference>
<proteinExistence type="predicted"/>
<feature type="domain" description="MucBP" evidence="5">
    <location>
        <begin position="129"/>
        <end position="194"/>
    </location>
</feature>
<feature type="domain" description="MucBP" evidence="5">
    <location>
        <begin position="275"/>
        <end position="340"/>
    </location>
</feature>
<evidence type="ECO:0000313" key="7">
    <source>
        <dbReference type="Proteomes" id="UP000051330"/>
    </source>
</evidence>
<evidence type="ECO:0000256" key="1">
    <source>
        <dbReference type="ARBA" id="ARBA00022737"/>
    </source>
</evidence>
<reference evidence="6 7" key="1">
    <citation type="journal article" date="2015" name="Genome Announc.">
        <title>Expanding the biotechnology potential of lactobacilli through comparative genomics of 213 strains and associated genera.</title>
        <authorList>
            <person name="Sun Z."/>
            <person name="Harris H.M."/>
            <person name="McCann A."/>
            <person name="Guo C."/>
            <person name="Argimon S."/>
            <person name="Zhang W."/>
            <person name="Yang X."/>
            <person name="Jeffery I.B."/>
            <person name="Cooney J.C."/>
            <person name="Kagawa T.F."/>
            <person name="Liu W."/>
            <person name="Song Y."/>
            <person name="Salvetti E."/>
            <person name="Wrobel A."/>
            <person name="Rasinkangas P."/>
            <person name="Parkhill J."/>
            <person name="Rea M.C."/>
            <person name="O'Sullivan O."/>
            <person name="Ritari J."/>
            <person name="Douillard F.P."/>
            <person name="Paul Ross R."/>
            <person name="Yang R."/>
            <person name="Briner A.E."/>
            <person name="Felis G.E."/>
            <person name="de Vos W.M."/>
            <person name="Barrangou R."/>
            <person name="Klaenhammer T.R."/>
            <person name="Caufield P.W."/>
            <person name="Cui Y."/>
            <person name="Zhang H."/>
            <person name="O'Toole P.W."/>
        </authorList>
    </citation>
    <scope>NUCLEOTIDE SEQUENCE [LARGE SCALE GENOMIC DNA]</scope>
    <source>
        <strain evidence="6 7">DSM 12744</strain>
    </source>
</reference>
<evidence type="ECO:0000256" key="2">
    <source>
        <dbReference type="SAM" id="MobiDB-lite"/>
    </source>
</evidence>
<feature type="domain" description="MucBP" evidence="5">
    <location>
        <begin position="505"/>
        <end position="570"/>
    </location>
</feature>
<keyword evidence="1" id="KW-0677">Repeat</keyword>
<accession>A0A0R1N2V0</accession>
<dbReference type="Proteomes" id="UP000051330">
    <property type="component" value="Unassembled WGS sequence"/>
</dbReference>
<feature type="transmembrane region" description="Helical" evidence="3">
    <location>
        <begin position="713"/>
        <end position="734"/>
    </location>
</feature>
<evidence type="ECO:0000256" key="3">
    <source>
        <dbReference type="SAM" id="Phobius"/>
    </source>
</evidence>
<comment type="caution">
    <text evidence="6">The sequence shown here is derived from an EMBL/GenBank/DDBJ whole genome shotgun (WGS) entry which is preliminary data.</text>
</comment>
<name>A0A0R1N2V0_9LACO</name>
<keyword evidence="4" id="KW-0732">Signal</keyword>
<feature type="chain" id="PRO_5006408167" description="MucBP domain-containing protein" evidence="4">
    <location>
        <begin position="36"/>
        <end position="739"/>
    </location>
</feature>
<dbReference type="Pfam" id="PF06458">
    <property type="entry name" value="MucBP"/>
    <property type="match status" value="8"/>
</dbReference>
<dbReference type="PATRIC" id="fig|1423792.3.peg.205"/>
<evidence type="ECO:0000259" key="5">
    <source>
        <dbReference type="Pfam" id="PF06458"/>
    </source>
</evidence>
<organism evidence="6 7">
    <name type="scientific">Schleiferilactobacillus perolens DSM 12744</name>
    <dbReference type="NCBI Taxonomy" id="1423792"/>
    <lineage>
        <taxon>Bacteria</taxon>
        <taxon>Bacillati</taxon>
        <taxon>Bacillota</taxon>
        <taxon>Bacilli</taxon>
        <taxon>Lactobacillales</taxon>
        <taxon>Lactobacillaceae</taxon>
        <taxon>Schleiferilactobacillus</taxon>
    </lineage>
</organism>
<feature type="domain" description="MucBP" evidence="5">
    <location>
        <begin position="47"/>
        <end position="117"/>
    </location>
</feature>
<feature type="domain" description="MucBP" evidence="5">
    <location>
        <begin position="428"/>
        <end position="493"/>
    </location>
</feature>
<dbReference type="NCBIfam" id="TIGR01167">
    <property type="entry name" value="LPXTG_anchor"/>
    <property type="match status" value="1"/>
</dbReference>
<sequence length="739" mass="77500">MIKEKELRPGNRWLIGVAVLFAALAVLFSAIPVQAADDPSAGTVAGPVIVHYLEEDVSPITWEASGAPLTSEAKYPNGQLVGQPYTVQVNLVPKYRLDRIDTARSVPLKGTLTAAGGNIYAYFHRVGYVYTHYVDKTGADLATEELHWGIADTAYNFAPADIPGYQYQGLRSDSPSNMGTYQFVLIPTHIYFVYAKVTTGTVTAHYVDENGKAIHDPIATTGTIGDPYTTAQLSIDGYNFQKMSADSAATSGQYTADPQNVTYVYAPKPPVTQGTVVTSYVDEKGQTIHPDNTTTGQTGTAYTTAPVDIAGYTVAGLAPNSAAPAGQYTAGPLHVTYMYTTNAPVIQTGQVVTKYVNANGQPLHADTTSSGPVGTGYTTQPLAIAGYSNPQIAAGSAQPTGLYTVGAPLTVTYVYTKTVIPPVVQYGTVTTQYVDSQGNSIHAAATAKGVVGTAYNTDQLTIPGYTFKQIAAGSAATNGVFTNDSQTVTYVYEKTVTPPVVQYGTVTTKYVDAQGNSIHAVATAQGVVGTAYNTDQLTIPGYTFKQIAAGSAAANGVFTNGSQTVTYVYEKTVTPPVVQTGQVTAQYVDDQGNVLHHEIVTTGAVDSPYATEQLTFAGYTFKQIADHSAPADGHYTQNAQTVTYVYTKTNQSGQTPGTAGQSGDHSGSGQTAGGQAAAPTQPIQPGAVATPTNTKTMTRQSAARLPQTGEATGWAAVLLTLLGTLLLGGAVVSYRKLQD</sequence>
<feature type="domain" description="MucBP" evidence="5">
    <location>
        <begin position="582"/>
        <end position="647"/>
    </location>
</feature>
<evidence type="ECO:0000256" key="4">
    <source>
        <dbReference type="SAM" id="SignalP"/>
    </source>
</evidence>
<feature type="domain" description="MucBP" evidence="5">
    <location>
        <begin position="201"/>
        <end position="265"/>
    </location>
</feature>
<feature type="compositionally biased region" description="Polar residues" evidence="2">
    <location>
        <begin position="650"/>
        <end position="665"/>
    </location>
</feature>
<dbReference type="STRING" id="1423792.FD09_GL000201"/>
<feature type="region of interest" description="Disordered" evidence="2">
    <location>
        <begin position="650"/>
        <end position="705"/>
    </location>
</feature>
<dbReference type="EMBL" id="AZEC01000001">
    <property type="protein sequence ID" value="KRL14551.1"/>
    <property type="molecule type" value="Genomic_DNA"/>
</dbReference>
<evidence type="ECO:0000313" key="6">
    <source>
        <dbReference type="EMBL" id="KRL14551.1"/>
    </source>
</evidence>
<keyword evidence="7" id="KW-1185">Reference proteome</keyword>
<feature type="compositionally biased region" description="Polar residues" evidence="2">
    <location>
        <begin position="690"/>
        <end position="701"/>
    </location>
</feature>
<dbReference type="Gene3D" id="3.10.20.320">
    <property type="entry name" value="Putative peptidoglycan bound protein (lpxtg motif)"/>
    <property type="match status" value="7"/>
</dbReference>
<dbReference type="InterPro" id="IPR009459">
    <property type="entry name" value="MucBP_dom"/>
</dbReference>
<feature type="compositionally biased region" description="Low complexity" evidence="2">
    <location>
        <begin position="667"/>
        <end position="687"/>
    </location>
</feature>